<reference evidence="1" key="1">
    <citation type="submission" date="2020-01" db="EMBL/GenBank/DDBJ databases">
        <title>Identification and distribution of gene clusters putatively required for synthesis of sphingolipid metabolism inhibitors in phylogenetically diverse species of the filamentous fungus Fusarium.</title>
        <authorList>
            <person name="Kim H.-S."/>
            <person name="Busman M."/>
            <person name="Brown D.W."/>
            <person name="Divon H."/>
            <person name="Uhlig S."/>
            <person name="Proctor R.H."/>
        </authorList>
    </citation>
    <scope>NUCLEOTIDE SEQUENCE</scope>
    <source>
        <strain evidence="1">NRRL 53441</strain>
    </source>
</reference>
<dbReference type="PANTHER" id="PTHR47718">
    <property type="entry name" value="OS01G0519700 PROTEIN"/>
    <property type="match status" value="1"/>
</dbReference>
<evidence type="ECO:0000313" key="2">
    <source>
        <dbReference type="Proteomes" id="UP000605986"/>
    </source>
</evidence>
<dbReference type="OrthoDB" id="5151057at2759"/>
<evidence type="ECO:0008006" key="3">
    <source>
        <dbReference type="Google" id="ProtNLM"/>
    </source>
</evidence>
<evidence type="ECO:0000313" key="1">
    <source>
        <dbReference type="EMBL" id="KAF4447838.1"/>
    </source>
</evidence>
<accession>A0A8H4KEK5</accession>
<protein>
    <recommendedName>
        <fullName evidence="3">FAR1 domain-containing protein</fullName>
    </recommendedName>
</protein>
<dbReference type="PANTHER" id="PTHR47718:SF3">
    <property type="entry name" value="PROTEIN FAR1-RELATED SEQUENCE 5-LIKE"/>
    <property type="match status" value="1"/>
</dbReference>
<proteinExistence type="predicted"/>
<dbReference type="Proteomes" id="UP000605986">
    <property type="component" value="Unassembled WGS sequence"/>
</dbReference>
<comment type="caution">
    <text evidence="1">The sequence shown here is derived from an EMBL/GenBank/DDBJ whole genome shotgun (WGS) entry which is preliminary data.</text>
</comment>
<sequence>MRSRWLGWTRKVSELLHAYCKKKSNADDPRKVIYRCSKGRKFNSQARSSTHASRRRKTSTQMTGCPFRLAAVRRDDGPWVVRPVEGVNRDQHNHESLDPAAYSKYRKYGIMKLRADIINAWNTGTRPHQILPQLRADPNSDVNNITRHDLNNLLRQRRREELADRTLIQWLFGQLEGSDECIYREKRDDQNRLLNLLIVPRDSVANNQSSSISALKLD</sequence>
<organism evidence="1 2">
    <name type="scientific">Fusarium austroafricanum</name>
    <dbReference type="NCBI Taxonomy" id="2364996"/>
    <lineage>
        <taxon>Eukaryota</taxon>
        <taxon>Fungi</taxon>
        <taxon>Dikarya</taxon>
        <taxon>Ascomycota</taxon>
        <taxon>Pezizomycotina</taxon>
        <taxon>Sordariomycetes</taxon>
        <taxon>Hypocreomycetidae</taxon>
        <taxon>Hypocreales</taxon>
        <taxon>Nectriaceae</taxon>
        <taxon>Fusarium</taxon>
        <taxon>Fusarium concolor species complex</taxon>
    </lineage>
</organism>
<dbReference type="EMBL" id="JAADJG010000373">
    <property type="protein sequence ID" value="KAF4447838.1"/>
    <property type="molecule type" value="Genomic_DNA"/>
</dbReference>
<keyword evidence="2" id="KW-1185">Reference proteome</keyword>
<dbReference type="AlphaFoldDB" id="A0A8H4KEK5"/>
<name>A0A8H4KEK5_9HYPO</name>
<gene>
    <name evidence="1" type="ORF">F53441_8676</name>
</gene>